<organism evidence="2 3">
    <name type="scientific">Thalassobacillus devorans</name>
    <dbReference type="NCBI Taxonomy" id="279813"/>
    <lineage>
        <taxon>Bacteria</taxon>
        <taxon>Bacillati</taxon>
        <taxon>Bacillota</taxon>
        <taxon>Bacilli</taxon>
        <taxon>Bacillales</taxon>
        <taxon>Bacillaceae</taxon>
        <taxon>Thalassobacillus</taxon>
    </lineage>
</organism>
<comment type="caution">
    <text evidence="2">The sequence shown here is derived from an EMBL/GenBank/DDBJ whole genome shotgun (WGS) entry which is preliminary data.</text>
</comment>
<keyword evidence="1" id="KW-1133">Transmembrane helix</keyword>
<keyword evidence="1" id="KW-0812">Transmembrane</keyword>
<feature type="transmembrane region" description="Helical" evidence="1">
    <location>
        <begin position="192"/>
        <end position="209"/>
    </location>
</feature>
<keyword evidence="3" id="KW-1185">Reference proteome</keyword>
<dbReference type="InterPro" id="IPR049725">
    <property type="entry name" value="STM3845-like"/>
</dbReference>
<sequence>MKIDSKQKDIVTKIYEEIFKKINENYVDVFLCGGASNAKEQSDRDKVMAKLNTYRNIRIHYPEDLFMEMLKTDKTQDLMSLESFLADNSDYICIICESAGSLVELGAFTNNEKTVGKVIAAFDERRKNDESFIMMGPAAYLKKRKSQKKNIVYYSKKNIDMLVEELSGIFGINKLKRRGSLHNNPINNTKPLNSLIGLYYFILLILFFYKQLTSEDIANLIKYLYRKYRLEEEKNFDTLFQPSIKLLQKHKLLDKHLYKEEQSRLSSYTLTEKGYNTVNDLLDNLLITNRTVLYDRISFDIMLNKYYT</sequence>
<protein>
    <submittedName>
        <fullName evidence="2">Uncharacterized protein</fullName>
    </submittedName>
</protein>
<gene>
    <name evidence="2" type="ORF">GCM10007216_18640</name>
</gene>
<dbReference type="Proteomes" id="UP000619534">
    <property type="component" value="Unassembled WGS sequence"/>
</dbReference>
<evidence type="ECO:0000256" key="1">
    <source>
        <dbReference type="SAM" id="Phobius"/>
    </source>
</evidence>
<dbReference type="EMBL" id="BMCJ01000003">
    <property type="protein sequence ID" value="GGC88175.1"/>
    <property type="molecule type" value="Genomic_DNA"/>
</dbReference>
<dbReference type="RefSeq" id="WP_062446173.1">
    <property type="nucleotide sequence ID" value="NZ_BMCJ01000003.1"/>
</dbReference>
<proteinExistence type="predicted"/>
<dbReference type="NCBIfam" id="NF038232">
    <property type="entry name" value="STM3845_fam"/>
    <property type="match status" value="1"/>
</dbReference>
<name>A0ABQ1P103_9BACI</name>
<reference evidence="3" key="1">
    <citation type="journal article" date="2019" name="Int. J. Syst. Evol. Microbiol.">
        <title>The Global Catalogue of Microorganisms (GCM) 10K type strain sequencing project: providing services to taxonomists for standard genome sequencing and annotation.</title>
        <authorList>
            <consortium name="The Broad Institute Genomics Platform"/>
            <consortium name="The Broad Institute Genome Sequencing Center for Infectious Disease"/>
            <person name="Wu L."/>
            <person name="Ma J."/>
        </authorList>
    </citation>
    <scope>NUCLEOTIDE SEQUENCE [LARGE SCALE GENOMIC DNA]</scope>
    <source>
        <strain evidence="3">CCM 7282</strain>
    </source>
</reference>
<keyword evidence="1" id="KW-0472">Membrane</keyword>
<evidence type="ECO:0000313" key="2">
    <source>
        <dbReference type="EMBL" id="GGC88175.1"/>
    </source>
</evidence>
<accession>A0ABQ1P103</accession>
<evidence type="ECO:0000313" key="3">
    <source>
        <dbReference type="Proteomes" id="UP000619534"/>
    </source>
</evidence>